<reference evidence="1" key="2">
    <citation type="submission" date="2018-04" db="EMBL/GenBank/DDBJ databases">
        <title>OnivRS2 (Oryza nivara Reference Sequence Version 2).</title>
        <authorList>
            <person name="Zhang J."/>
            <person name="Kudrna D."/>
            <person name="Lee S."/>
            <person name="Talag J."/>
            <person name="Rajasekar S."/>
            <person name="Welchert J."/>
            <person name="Hsing Y.-I."/>
            <person name="Wing R.A."/>
        </authorList>
    </citation>
    <scope>NUCLEOTIDE SEQUENCE [LARGE SCALE GENOMIC DNA]</scope>
    <source>
        <strain evidence="1">SL10</strain>
    </source>
</reference>
<keyword evidence="2" id="KW-1185">Reference proteome</keyword>
<dbReference type="HOGENOM" id="CLU_1868341_0_0_1"/>
<evidence type="ECO:0000313" key="2">
    <source>
        <dbReference type="Proteomes" id="UP000006591"/>
    </source>
</evidence>
<dbReference type="AlphaFoldDB" id="A0A0E0IE19"/>
<dbReference type="Proteomes" id="UP000006591">
    <property type="component" value="Chromosome 8"/>
</dbReference>
<evidence type="ECO:0000313" key="1">
    <source>
        <dbReference type="EnsemblPlants" id="ONIVA08G21970.1"/>
    </source>
</evidence>
<reference evidence="1" key="1">
    <citation type="submission" date="2015-04" db="UniProtKB">
        <authorList>
            <consortium name="EnsemblPlants"/>
        </authorList>
    </citation>
    <scope>IDENTIFICATION</scope>
    <source>
        <strain evidence="1">SL10</strain>
    </source>
</reference>
<name>A0A0E0IE19_ORYNI</name>
<proteinExistence type="predicted"/>
<accession>A0A0E0IE19</accession>
<dbReference type="Gramene" id="ONIVA08G21970.1">
    <property type="protein sequence ID" value="ONIVA08G21970.1"/>
    <property type="gene ID" value="ONIVA08G21970"/>
</dbReference>
<protein>
    <submittedName>
        <fullName evidence="1">Uncharacterized protein</fullName>
    </submittedName>
</protein>
<sequence>MDRRGKALEMEKRTVQDRQVWSHVAGLSDTHTHGHLAIQLLHAYWYTQAMDRLTEWMDCSFDMTLQTAKICSTGVMTDNLGVPHGKQSRVERGMVSTKENFGPFDWLEDLCVRLLDPALATRIVATLLPREYRACSL</sequence>
<dbReference type="EnsemblPlants" id="ONIVA08G21970.1">
    <property type="protein sequence ID" value="ONIVA08G21970.1"/>
    <property type="gene ID" value="ONIVA08G21970"/>
</dbReference>
<organism evidence="1">
    <name type="scientific">Oryza nivara</name>
    <name type="common">Indian wild rice</name>
    <name type="synonym">Oryza sativa f. spontanea</name>
    <dbReference type="NCBI Taxonomy" id="4536"/>
    <lineage>
        <taxon>Eukaryota</taxon>
        <taxon>Viridiplantae</taxon>
        <taxon>Streptophyta</taxon>
        <taxon>Embryophyta</taxon>
        <taxon>Tracheophyta</taxon>
        <taxon>Spermatophyta</taxon>
        <taxon>Magnoliopsida</taxon>
        <taxon>Liliopsida</taxon>
        <taxon>Poales</taxon>
        <taxon>Poaceae</taxon>
        <taxon>BOP clade</taxon>
        <taxon>Oryzoideae</taxon>
        <taxon>Oryzeae</taxon>
        <taxon>Oryzinae</taxon>
        <taxon>Oryza</taxon>
    </lineage>
</organism>